<feature type="active site" evidence="2">
    <location>
        <position position="229"/>
    </location>
</feature>
<organism evidence="5 6">
    <name type="scientific">Pararhodobacter aggregans</name>
    <dbReference type="NCBI Taxonomy" id="404875"/>
    <lineage>
        <taxon>Bacteria</taxon>
        <taxon>Pseudomonadati</taxon>
        <taxon>Pseudomonadota</taxon>
        <taxon>Alphaproteobacteria</taxon>
        <taxon>Rhodobacterales</taxon>
        <taxon>Paracoccaceae</taxon>
        <taxon>Pararhodobacter</taxon>
    </lineage>
</organism>
<proteinExistence type="inferred from homology"/>
<dbReference type="InterPro" id="IPR016163">
    <property type="entry name" value="Ald_DH_C"/>
</dbReference>
<dbReference type="InterPro" id="IPR029510">
    <property type="entry name" value="Ald_DH_CS_GLU"/>
</dbReference>
<dbReference type="EMBL" id="QDDR01000007">
    <property type="protein sequence ID" value="PVE46948.1"/>
    <property type="molecule type" value="Genomic_DNA"/>
</dbReference>
<gene>
    <name evidence="5" type="ORF">DDE23_14850</name>
</gene>
<evidence type="ECO:0000256" key="1">
    <source>
        <dbReference type="ARBA" id="ARBA00023002"/>
    </source>
</evidence>
<dbReference type="AlphaFoldDB" id="A0A2T7UQR5"/>
<dbReference type="Proteomes" id="UP000244810">
    <property type="component" value="Unassembled WGS sequence"/>
</dbReference>
<dbReference type="Gene3D" id="3.40.309.10">
    <property type="entry name" value="Aldehyde Dehydrogenase, Chain A, domain 2"/>
    <property type="match status" value="1"/>
</dbReference>
<evidence type="ECO:0000259" key="4">
    <source>
        <dbReference type="Pfam" id="PF00171"/>
    </source>
</evidence>
<sequence length="464" mass="49456">MSRAIDVTNPRTGLVDTRIEALDLPALEAKAARLRAGQRRWQEIGLEGRKAAMLALCDAVDRHYDAIVDALSVDTGRYGMSVAEVEGLKGITRMRVATAEAALAAATGASGDGALSFRQQYVPQQLVGIISPWNYPLILSMIDAITALLAGSAVLAKPSEVTPRFIAPFMAAVAEVEHLRDVLDYVAGDGETGGAVIDVTDMVVFTGSVPTGRKVHERAASQFKTAFLELGGNDPAVVLDSADADEAAEIVVRGAMENSGQLCCSIERVYAGRDIYPTFVDRVVARTRALTLNTEGLQSGELGPVIFRRQAQILQAQLDDAVAKGARVLTGGKLIEKDGGIWCEPTVLVDVTQDMEIMQAETFGPIIPIARFDEPEEAIRLANDTIFGLSATVIGDEDEAVAVGERINAGGVWINDFDTMGGVGDRAEKTAFGASGLGGTRYGHGGFHRFLRKKALIIRKSEEA</sequence>
<accession>A0A2T7UQR5</accession>
<dbReference type="PROSITE" id="PS00687">
    <property type="entry name" value="ALDEHYDE_DEHYDR_GLU"/>
    <property type="match status" value="1"/>
</dbReference>
<keyword evidence="6" id="KW-1185">Reference proteome</keyword>
<comment type="caution">
    <text evidence="5">The sequence shown here is derived from an EMBL/GenBank/DDBJ whole genome shotgun (WGS) entry which is preliminary data.</text>
</comment>
<dbReference type="InterPro" id="IPR015590">
    <property type="entry name" value="Aldehyde_DH_dom"/>
</dbReference>
<dbReference type="RefSeq" id="WP_107752520.1">
    <property type="nucleotide sequence ID" value="NZ_QBKF01000007.1"/>
</dbReference>
<comment type="similarity">
    <text evidence="3">Belongs to the aldehyde dehydrogenase family.</text>
</comment>
<dbReference type="InterPro" id="IPR016161">
    <property type="entry name" value="Ald_DH/histidinol_DH"/>
</dbReference>
<protein>
    <submittedName>
        <fullName evidence="5">Aldehyde dehydrogenase</fullName>
    </submittedName>
</protein>
<evidence type="ECO:0000256" key="2">
    <source>
        <dbReference type="PROSITE-ProRule" id="PRU10007"/>
    </source>
</evidence>
<dbReference type="Gene3D" id="3.40.605.10">
    <property type="entry name" value="Aldehyde Dehydrogenase, Chain A, domain 1"/>
    <property type="match status" value="1"/>
</dbReference>
<dbReference type="OrthoDB" id="7168186at2"/>
<evidence type="ECO:0000313" key="6">
    <source>
        <dbReference type="Proteomes" id="UP000244810"/>
    </source>
</evidence>
<keyword evidence="1 3" id="KW-0560">Oxidoreductase</keyword>
<name>A0A2T7UQR5_9RHOB</name>
<dbReference type="PANTHER" id="PTHR11699">
    <property type="entry name" value="ALDEHYDE DEHYDROGENASE-RELATED"/>
    <property type="match status" value="1"/>
</dbReference>
<dbReference type="SUPFAM" id="SSF53720">
    <property type="entry name" value="ALDH-like"/>
    <property type="match status" value="1"/>
</dbReference>
<dbReference type="Pfam" id="PF00171">
    <property type="entry name" value="Aldedh"/>
    <property type="match status" value="1"/>
</dbReference>
<dbReference type="GO" id="GO:0016620">
    <property type="term" value="F:oxidoreductase activity, acting on the aldehyde or oxo group of donors, NAD or NADP as acceptor"/>
    <property type="evidence" value="ECO:0007669"/>
    <property type="project" value="InterPro"/>
</dbReference>
<evidence type="ECO:0000256" key="3">
    <source>
        <dbReference type="RuleBase" id="RU003345"/>
    </source>
</evidence>
<reference evidence="5 6" key="1">
    <citation type="journal article" date="2011" name="Syst. Appl. Microbiol.">
        <title>Defluviimonas denitrificans gen. nov., sp. nov., and Pararhodobacter aggregans gen. nov., sp. nov., non-phototrophic Rhodobacteraceae from the biofilter of a marine aquaculture.</title>
        <authorList>
            <person name="Foesel B.U."/>
            <person name="Drake H.L."/>
            <person name="Schramm A."/>
        </authorList>
    </citation>
    <scope>NUCLEOTIDE SEQUENCE [LARGE SCALE GENOMIC DNA]</scope>
    <source>
        <strain evidence="5 6">D1-19</strain>
    </source>
</reference>
<dbReference type="InterPro" id="IPR016162">
    <property type="entry name" value="Ald_DH_N"/>
</dbReference>
<feature type="domain" description="Aldehyde dehydrogenase" evidence="4">
    <location>
        <begin position="3"/>
        <end position="455"/>
    </location>
</feature>
<evidence type="ECO:0000313" key="5">
    <source>
        <dbReference type="EMBL" id="PVE46948.1"/>
    </source>
</evidence>